<feature type="domain" description="M23ase beta-sheet core" evidence="3">
    <location>
        <begin position="219"/>
        <end position="287"/>
    </location>
</feature>
<dbReference type="SUPFAM" id="SSF51261">
    <property type="entry name" value="Duplicated hybrid motif"/>
    <property type="match status" value="1"/>
</dbReference>
<reference evidence="4 5" key="1">
    <citation type="submission" date="2008-04" db="EMBL/GenBank/DDBJ databases">
        <title>Complete sequence of chromosome of Natranaerobius thermophilus JW/NM-WN-LF.</title>
        <authorList>
            <consortium name="US DOE Joint Genome Institute"/>
            <person name="Copeland A."/>
            <person name="Lucas S."/>
            <person name="Lapidus A."/>
            <person name="Glavina del Rio T."/>
            <person name="Dalin E."/>
            <person name="Tice H."/>
            <person name="Bruce D."/>
            <person name="Goodwin L."/>
            <person name="Pitluck S."/>
            <person name="Chertkov O."/>
            <person name="Brettin T."/>
            <person name="Detter J.C."/>
            <person name="Han C."/>
            <person name="Kuske C.R."/>
            <person name="Schmutz J."/>
            <person name="Larimer F."/>
            <person name="Land M."/>
            <person name="Hauser L."/>
            <person name="Kyrpides N."/>
            <person name="Lykidis A."/>
            <person name="Mesbah N.M."/>
            <person name="Wiegel J."/>
        </authorList>
    </citation>
    <scope>NUCLEOTIDE SEQUENCE [LARGE SCALE GENOMIC DNA]</scope>
    <source>
        <strain evidence="5">ATCC BAA-1301 / DSM 18059 / JW/NM-WN-LF</strain>
    </source>
</reference>
<dbReference type="KEGG" id="nth:Nther_0156"/>
<dbReference type="PANTHER" id="PTHR21666:SF270">
    <property type="entry name" value="MUREIN HYDROLASE ACTIVATOR ENVC"/>
    <property type="match status" value="1"/>
</dbReference>
<proteinExistence type="predicted"/>
<accession>B2A4A1</accession>
<evidence type="ECO:0000313" key="5">
    <source>
        <dbReference type="Proteomes" id="UP000001683"/>
    </source>
</evidence>
<keyword evidence="2" id="KW-1133">Transmembrane helix</keyword>
<dbReference type="AlphaFoldDB" id="B2A4A1"/>
<dbReference type="RefSeq" id="WP_012446646.1">
    <property type="nucleotide sequence ID" value="NC_010718.1"/>
</dbReference>
<evidence type="ECO:0000313" key="4">
    <source>
        <dbReference type="EMBL" id="ACB83755.1"/>
    </source>
</evidence>
<dbReference type="InterPro" id="IPR011055">
    <property type="entry name" value="Dup_hybrid_motif"/>
</dbReference>
<organism evidence="4 5">
    <name type="scientific">Natranaerobius thermophilus (strain ATCC BAA-1301 / DSM 18059 / JW/NM-WN-LF)</name>
    <dbReference type="NCBI Taxonomy" id="457570"/>
    <lineage>
        <taxon>Bacteria</taxon>
        <taxon>Bacillati</taxon>
        <taxon>Bacillota</taxon>
        <taxon>Clostridia</taxon>
        <taxon>Natranaerobiales</taxon>
        <taxon>Natranaerobiaceae</taxon>
        <taxon>Natranaerobius</taxon>
    </lineage>
</organism>
<keyword evidence="2" id="KW-0472">Membrane</keyword>
<dbReference type="Gene3D" id="2.70.70.10">
    <property type="entry name" value="Glucose Permease (Domain IIA)"/>
    <property type="match status" value="1"/>
</dbReference>
<feature type="compositionally biased region" description="Basic and acidic residues" evidence="1">
    <location>
        <begin position="53"/>
        <end position="72"/>
    </location>
</feature>
<dbReference type="GO" id="GO:0004222">
    <property type="term" value="F:metalloendopeptidase activity"/>
    <property type="evidence" value="ECO:0007669"/>
    <property type="project" value="TreeGrafter"/>
</dbReference>
<dbReference type="OrthoDB" id="30934at2"/>
<dbReference type="EMBL" id="CP001034">
    <property type="protein sequence ID" value="ACB83755.1"/>
    <property type="molecule type" value="Genomic_DNA"/>
</dbReference>
<dbReference type="CDD" id="cd12797">
    <property type="entry name" value="M23_peptidase"/>
    <property type="match status" value="1"/>
</dbReference>
<evidence type="ECO:0000256" key="2">
    <source>
        <dbReference type="SAM" id="Phobius"/>
    </source>
</evidence>
<reference evidence="4 5" key="2">
    <citation type="journal article" date="2011" name="J. Bacteriol.">
        <title>Complete genome sequence of the anaerobic, halophilic alkalithermophile Natranaerobius thermophilus JW/NM-WN-LF.</title>
        <authorList>
            <person name="Zhao B."/>
            <person name="Mesbah N.M."/>
            <person name="Dalin E."/>
            <person name="Goodwin L."/>
            <person name="Nolan M."/>
            <person name="Pitluck S."/>
            <person name="Chertkov O."/>
            <person name="Brettin T.S."/>
            <person name="Han J."/>
            <person name="Larimer F.W."/>
            <person name="Land M.L."/>
            <person name="Hauser L."/>
            <person name="Kyrpides N."/>
            <person name="Wiegel J."/>
        </authorList>
    </citation>
    <scope>NUCLEOTIDE SEQUENCE [LARGE SCALE GENOMIC DNA]</scope>
    <source>
        <strain evidence="5">ATCC BAA-1301 / DSM 18059 / JW/NM-WN-LF</strain>
    </source>
</reference>
<feature type="transmembrane region" description="Helical" evidence="2">
    <location>
        <begin position="20"/>
        <end position="38"/>
    </location>
</feature>
<feature type="compositionally biased region" description="Acidic residues" evidence="1">
    <location>
        <begin position="99"/>
        <end position="116"/>
    </location>
</feature>
<dbReference type="Pfam" id="PF01551">
    <property type="entry name" value="Peptidase_M23"/>
    <property type="match status" value="1"/>
</dbReference>
<dbReference type="InParanoid" id="B2A4A1"/>
<dbReference type="eggNOG" id="COG0739">
    <property type="taxonomic scope" value="Bacteria"/>
</dbReference>
<dbReference type="Proteomes" id="UP000001683">
    <property type="component" value="Chromosome"/>
</dbReference>
<dbReference type="STRING" id="457570.Nther_0156"/>
<name>B2A4A1_NATTJ</name>
<feature type="compositionally biased region" description="Basic and acidic residues" evidence="1">
    <location>
        <begin position="84"/>
        <end position="98"/>
    </location>
</feature>
<feature type="region of interest" description="Disordered" evidence="1">
    <location>
        <begin position="46"/>
        <end position="116"/>
    </location>
</feature>
<dbReference type="InterPro" id="IPR016047">
    <property type="entry name" value="M23ase_b-sheet_dom"/>
</dbReference>
<dbReference type="HOGENOM" id="CLU_893792_0_0_9"/>
<keyword evidence="2" id="KW-0812">Transmembrane</keyword>
<dbReference type="InterPro" id="IPR050570">
    <property type="entry name" value="Cell_wall_metabolism_enzyme"/>
</dbReference>
<evidence type="ECO:0000256" key="1">
    <source>
        <dbReference type="SAM" id="MobiDB-lite"/>
    </source>
</evidence>
<sequence length="311" mass="35077">MKPKFVKNTRGSSQKQFRHLFIPILLVGIILTAGWIYLDIDDIQGTNPVAGDNGEKVKDEENKDSEETKDVVSEGDEEEVVNGQKDKEKQETENGKEETDQEDADQSAEIPPSEEWDRDLIVSKLDHFISPIEDAVITYADSHLPGADRAYRNGVHEGIDYFNEYVGVPIEIDTPVKSVAEGEVIRADHDFKELEKSYRDELLEETAELGKTPEDTLDKLRGKQVWVEHEHNIVVRYAHLNSIEAHIEEGYQIEQGEVLGGVGNTGTGAAAEGRDDGPHLHMEIWLGEDQRFLGEEKSIDETREILVEIFE</sequence>
<dbReference type="PANTHER" id="PTHR21666">
    <property type="entry name" value="PEPTIDASE-RELATED"/>
    <property type="match status" value="1"/>
</dbReference>
<keyword evidence="5" id="KW-1185">Reference proteome</keyword>
<evidence type="ECO:0000259" key="3">
    <source>
        <dbReference type="Pfam" id="PF01551"/>
    </source>
</evidence>
<protein>
    <submittedName>
        <fullName evidence="4">Peptidase M23</fullName>
    </submittedName>
</protein>
<gene>
    <name evidence="4" type="ordered locus">Nther_0156</name>
</gene>